<gene>
    <name evidence="2" type="ORF">DK182_08940</name>
</gene>
<feature type="signal peptide" evidence="1">
    <location>
        <begin position="1"/>
        <end position="21"/>
    </location>
</feature>
<keyword evidence="3" id="KW-1185">Reference proteome</keyword>
<name>A0ABN5LN22_9STRE</name>
<feature type="chain" id="PRO_5045822924" evidence="1">
    <location>
        <begin position="22"/>
        <end position="169"/>
    </location>
</feature>
<dbReference type="GeneID" id="93924630"/>
<evidence type="ECO:0000256" key="1">
    <source>
        <dbReference type="SAM" id="SignalP"/>
    </source>
</evidence>
<reference evidence="2 3" key="1">
    <citation type="submission" date="2018-05" db="EMBL/GenBank/DDBJ databases">
        <title>Complete genome sequences of Streptococcus sobrinus.</title>
        <authorList>
            <person name="Sales M."/>
            <person name="Jensen P.A."/>
        </authorList>
    </citation>
    <scope>NUCLEOTIDE SEQUENCE [LARGE SCALE GENOMIC DNA]</scope>
    <source>
        <strain evidence="2 3">SL1</strain>
    </source>
</reference>
<dbReference type="PROSITE" id="PS51257">
    <property type="entry name" value="PROKAR_LIPOPROTEIN"/>
    <property type="match status" value="1"/>
</dbReference>
<organism evidence="2 3">
    <name type="scientific">Streptococcus sobrinus</name>
    <dbReference type="NCBI Taxonomy" id="1310"/>
    <lineage>
        <taxon>Bacteria</taxon>
        <taxon>Bacillati</taxon>
        <taxon>Bacillota</taxon>
        <taxon>Bacilli</taxon>
        <taxon>Lactobacillales</taxon>
        <taxon>Streptococcaceae</taxon>
        <taxon>Streptococcus</taxon>
    </lineage>
</organism>
<accession>A0ABN5LN22</accession>
<evidence type="ECO:0000313" key="2">
    <source>
        <dbReference type="EMBL" id="AWN21442.1"/>
    </source>
</evidence>
<dbReference type="RefSeq" id="WP_019776010.1">
    <property type="nucleotide sequence ID" value="NZ_CP029490.1"/>
</dbReference>
<evidence type="ECO:0000313" key="3">
    <source>
        <dbReference type="Proteomes" id="UP000245369"/>
    </source>
</evidence>
<proteinExistence type="predicted"/>
<sequence length="169" mass="18977">MKRAFKVLLAVLSVAAIFTLAACGHKHTKEGLSTDLKSSYTGITKGIGYTSSVFNDDSGKDTLKFDTKKHTITNSSGESIYFKVITEKDFSKVENFTNIQKVFNKHKSELKGKDYFLIKTDTFKKDLRNDADAAEVYCIVLTNGGEKMHMFQLEADTQDEWFDFNGTAN</sequence>
<keyword evidence="1" id="KW-0732">Signal</keyword>
<dbReference type="EMBL" id="CP029490">
    <property type="protein sequence ID" value="AWN21442.1"/>
    <property type="molecule type" value="Genomic_DNA"/>
</dbReference>
<protein>
    <submittedName>
        <fullName evidence="2">Amino acid transporter</fullName>
    </submittedName>
</protein>
<dbReference type="Proteomes" id="UP000245369">
    <property type="component" value="Chromosome"/>
</dbReference>